<protein>
    <submittedName>
        <fullName evidence="1">Uncharacterized protein</fullName>
    </submittedName>
</protein>
<dbReference type="EMBL" id="JACASE010000001">
    <property type="protein sequence ID" value="KAF6505867.1"/>
    <property type="molecule type" value="Genomic_DNA"/>
</dbReference>
<organism evidence="1 2">
    <name type="scientific">Rousettus aegyptiacus</name>
    <name type="common">Egyptian fruit bat</name>
    <name type="synonym">Pteropus aegyptiacus</name>
    <dbReference type="NCBI Taxonomy" id="9407"/>
    <lineage>
        <taxon>Eukaryota</taxon>
        <taxon>Metazoa</taxon>
        <taxon>Chordata</taxon>
        <taxon>Craniata</taxon>
        <taxon>Vertebrata</taxon>
        <taxon>Euteleostomi</taxon>
        <taxon>Mammalia</taxon>
        <taxon>Eutheria</taxon>
        <taxon>Laurasiatheria</taxon>
        <taxon>Chiroptera</taxon>
        <taxon>Yinpterochiroptera</taxon>
        <taxon>Pteropodoidea</taxon>
        <taxon>Pteropodidae</taxon>
        <taxon>Rousettinae</taxon>
        <taxon>Rousettus</taxon>
    </lineage>
</organism>
<dbReference type="AlphaFoldDB" id="A0A7J8KAI1"/>
<evidence type="ECO:0000313" key="2">
    <source>
        <dbReference type="Proteomes" id="UP000593571"/>
    </source>
</evidence>
<comment type="caution">
    <text evidence="1">The sequence shown here is derived from an EMBL/GenBank/DDBJ whole genome shotgun (WGS) entry which is preliminary data.</text>
</comment>
<dbReference type="Proteomes" id="UP000593571">
    <property type="component" value="Unassembled WGS sequence"/>
</dbReference>
<accession>A0A7J8KAI1</accession>
<name>A0A7J8KAI1_ROUAE</name>
<reference evidence="1 2" key="1">
    <citation type="journal article" date="2020" name="Nature">
        <title>Six reference-quality genomes reveal evolution of bat adaptations.</title>
        <authorList>
            <person name="Jebb D."/>
            <person name="Huang Z."/>
            <person name="Pippel M."/>
            <person name="Hughes G.M."/>
            <person name="Lavrichenko K."/>
            <person name="Devanna P."/>
            <person name="Winkler S."/>
            <person name="Jermiin L.S."/>
            <person name="Skirmuntt E.C."/>
            <person name="Katzourakis A."/>
            <person name="Burkitt-Gray L."/>
            <person name="Ray D.A."/>
            <person name="Sullivan K.A.M."/>
            <person name="Roscito J.G."/>
            <person name="Kirilenko B.M."/>
            <person name="Davalos L.M."/>
            <person name="Corthals A.P."/>
            <person name="Power M.L."/>
            <person name="Jones G."/>
            <person name="Ransome R.D."/>
            <person name="Dechmann D.K.N."/>
            <person name="Locatelli A.G."/>
            <person name="Puechmaille S.J."/>
            <person name="Fedrigo O."/>
            <person name="Jarvis E.D."/>
            <person name="Hiller M."/>
            <person name="Vernes S.C."/>
            <person name="Myers E.W."/>
            <person name="Teeling E.C."/>
        </authorList>
    </citation>
    <scope>NUCLEOTIDE SEQUENCE [LARGE SCALE GENOMIC DNA]</scope>
    <source>
        <strain evidence="1">MRouAeg1</strain>
        <tissue evidence="1">Muscle</tissue>
    </source>
</reference>
<sequence>MVHNSEGCMVTTTSLPPCIPSPERDQCSPTSCASSPETCDTCAHTRARRALFFPHRSAQWPGPSSFHFIVNARPVHTPTSNLSSVSRVPGCVKSAFPGLTHSLLTRTLRTRCCYCPQFADE</sequence>
<proteinExistence type="predicted"/>
<keyword evidence="2" id="KW-1185">Reference proteome</keyword>
<gene>
    <name evidence="1" type="ORF">HJG63_007760</name>
</gene>
<evidence type="ECO:0000313" key="1">
    <source>
        <dbReference type="EMBL" id="KAF6505867.1"/>
    </source>
</evidence>